<dbReference type="RefSeq" id="WP_079604364.1">
    <property type="nucleotide sequence ID" value="NZ_LT670817.1"/>
</dbReference>
<dbReference type="SUPFAM" id="SSF51161">
    <property type="entry name" value="Trimeric LpxA-like enzymes"/>
    <property type="match status" value="1"/>
</dbReference>
<dbReference type="CDD" id="cd04647">
    <property type="entry name" value="LbH_MAT_like"/>
    <property type="match status" value="1"/>
</dbReference>
<dbReference type="Pfam" id="PF00132">
    <property type="entry name" value="Hexapep"/>
    <property type="match status" value="1"/>
</dbReference>
<protein>
    <submittedName>
        <fullName evidence="4">Galactoside O-acetyltransferase</fullName>
    </submittedName>
</protein>
<evidence type="ECO:0000313" key="4">
    <source>
        <dbReference type="EMBL" id="SHH71802.1"/>
    </source>
</evidence>
<keyword evidence="3" id="KW-0012">Acyltransferase</keyword>
<dbReference type="Gene3D" id="2.160.10.10">
    <property type="entry name" value="Hexapeptide repeat proteins"/>
    <property type="match status" value="1"/>
</dbReference>
<dbReference type="InterPro" id="IPR018357">
    <property type="entry name" value="Hexapep_transf_CS"/>
</dbReference>
<dbReference type="PROSITE" id="PS00101">
    <property type="entry name" value="HEXAPEP_TRANSFERASES"/>
    <property type="match status" value="1"/>
</dbReference>
<evidence type="ECO:0000256" key="1">
    <source>
        <dbReference type="ARBA" id="ARBA00022679"/>
    </source>
</evidence>
<dbReference type="InterPro" id="IPR001451">
    <property type="entry name" value="Hexapep"/>
</dbReference>
<accession>A0A1M5V956</accession>
<organism evidence="4 5">
    <name type="scientific">Bradyrhizobium erythrophlei</name>
    <dbReference type="NCBI Taxonomy" id="1437360"/>
    <lineage>
        <taxon>Bacteria</taxon>
        <taxon>Pseudomonadati</taxon>
        <taxon>Pseudomonadota</taxon>
        <taxon>Alphaproteobacteria</taxon>
        <taxon>Hyphomicrobiales</taxon>
        <taxon>Nitrobacteraceae</taxon>
        <taxon>Bradyrhizobium</taxon>
    </lineage>
</organism>
<dbReference type="EMBL" id="LT670817">
    <property type="protein sequence ID" value="SHH71802.1"/>
    <property type="molecule type" value="Genomic_DNA"/>
</dbReference>
<dbReference type="PANTHER" id="PTHR23416:SF78">
    <property type="entry name" value="LIPOPOLYSACCHARIDE BIOSYNTHESIS O-ACETYL TRANSFERASE WBBJ-RELATED"/>
    <property type="match status" value="1"/>
</dbReference>
<reference evidence="4 5" key="1">
    <citation type="submission" date="2016-11" db="EMBL/GenBank/DDBJ databases">
        <authorList>
            <person name="Jaros S."/>
            <person name="Januszkiewicz K."/>
            <person name="Wedrychowicz H."/>
        </authorList>
    </citation>
    <scope>NUCLEOTIDE SEQUENCE [LARGE SCALE GENOMIC DNA]</scope>
    <source>
        <strain evidence="4 5">GAS138</strain>
    </source>
</reference>
<evidence type="ECO:0000313" key="5">
    <source>
        <dbReference type="Proteomes" id="UP000189796"/>
    </source>
</evidence>
<dbReference type="InterPro" id="IPR011004">
    <property type="entry name" value="Trimer_LpxA-like_sf"/>
</dbReference>
<gene>
    <name evidence="4" type="ORF">SAMN05443248_5845</name>
</gene>
<proteinExistence type="predicted"/>
<keyword evidence="2" id="KW-0677">Repeat</keyword>
<dbReference type="Proteomes" id="UP000189796">
    <property type="component" value="Chromosome I"/>
</dbReference>
<keyword evidence="1 4" id="KW-0808">Transferase</keyword>
<dbReference type="InterPro" id="IPR051159">
    <property type="entry name" value="Hexapeptide_acetyltransf"/>
</dbReference>
<evidence type="ECO:0000256" key="2">
    <source>
        <dbReference type="ARBA" id="ARBA00022737"/>
    </source>
</evidence>
<evidence type="ECO:0000256" key="3">
    <source>
        <dbReference type="ARBA" id="ARBA00023315"/>
    </source>
</evidence>
<dbReference type="PANTHER" id="PTHR23416">
    <property type="entry name" value="SIALIC ACID SYNTHASE-RELATED"/>
    <property type="match status" value="1"/>
</dbReference>
<dbReference type="AlphaFoldDB" id="A0A1M5V956"/>
<sequence>MLRRFLVTLIDSMLGWKARRSGSAKIGRGTTIAWRRLKRVSGNLLLVGEDSIIHADISFEERGGIIQIGSRTFVGRSDFVCHRSLVIGDDVIMSWGITIVDHDSHSLEWAKRKHDVRDWDKGQKDWEHVPHAPVVVGNKAWVGFNVSILKGVTIGEGAVIGACSVVTRDIPPYSLAVGNPARVVRSLRASPDADLTS</sequence>
<name>A0A1M5V956_9BRAD</name>
<dbReference type="GO" id="GO:0016746">
    <property type="term" value="F:acyltransferase activity"/>
    <property type="evidence" value="ECO:0007669"/>
    <property type="project" value="UniProtKB-KW"/>
</dbReference>